<evidence type="ECO:0000313" key="11">
    <source>
        <dbReference type="Proteomes" id="UP000439780"/>
    </source>
</evidence>
<evidence type="ECO:0000259" key="9">
    <source>
        <dbReference type="PROSITE" id="PS50122"/>
    </source>
</evidence>
<sequence>MIRLVIVDDSPTIRAILAARLSGESDVRIVGMAADAREGREMIRALDPDVITLDVEMPGMNGLDFLEKIMALRPKPVIVISGATQAGTAATARALALGAIHCYAKCDRSGNLPLDDYGRLAQLIREASHVRFEAVAPTPSRFPAIGGVSSDLIAIASSTGGVEALQKLLPRFTTDCPSTLIVQHFNAQLAPAIARSLDSTSPARVMLAEPGVMLKPGEIYLAPGDDRHLGLASTPDLKIALRRGPPVSGHVPSADSEVLPFLEGLVANSERMVMVLDLRSLSFDDRLELAA</sequence>
<reference evidence="10 11" key="1">
    <citation type="submission" date="2019-12" db="EMBL/GenBank/DDBJ databases">
        <title>Genomic-based taxomic classification of the family Erythrobacteraceae.</title>
        <authorList>
            <person name="Xu L."/>
        </authorList>
    </citation>
    <scope>NUCLEOTIDE SEQUENCE [LARGE SCALE GENOMIC DNA]</scope>
    <source>
        <strain evidence="10 11">KEMB 9005-328</strain>
    </source>
</reference>
<evidence type="ECO:0000256" key="3">
    <source>
        <dbReference type="ARBA" id="ARBA00022801"/>
    </source>
</evidence>
<dbReference type="Gene3D" id="3.40.50.2300">
    <property type="match status" value="1"/>
</dbReference>
<dbReference type="EMBL" id="WTYA01000001">
    <property type="protein sequence ID" value="MXP27636.1"/>
    <property type="molecule type" value="Genomic_DNA"/>
</dbReference>
<name>A0A845AGF4_9SPHN</name>
<protein>
    <recommendedName>
        <fullName evidence="4">protein-glutamate methylesterase</fullName>
        <ecNumber evidence="4">3.1.1.61</ecNumber>
    </recommendedName>
</protein>
<evidence type="ECO:0000313" key="10">
    <source>
        <dbReference type="EMBL" id="MXP27636.1"/>
    </source>
</evidence>
<dbReference type="Pfam" id="PF01339">
    <property type="entry name" value="CheB_methylest"/>
    <property type="match status" value="1"/>
</dbReference>
<keyword evidence="11" id="KW-1185">Reference proteome</keyword>
<organism evidence="10 11">
    <name type="scientific">Qipengyuania algicida</name>
    <dbReference type="NCBI Taxonomy" id="1836209"/>
    <lineage>
        <taxon>Bacteria</taxon>
        <taxon>Pseudomonadati</taxon>
        <taxon>Pseudomonadota</taxon>
        <taxon>Alphaproteobacteria</taxon>
        <taxon>Sphingomonadales</taxon>
        <taxon>Erythrobacteraceae</taxon>
        <taxon>Qipengyuania</taxon>
    </lineage>
</organism>
<keyword evidence="3" id="KW-0378">Hydrolase</keyword>
<dbReference type="InterPro" id="IPR035909">
    <property type="entry name" value="CheB_C"/>
</dbReference>
<evidence type="ECO:0000259" key="8">
    <source>
        <dbReference type="PROSITE" id="PS50110"/>
    </source>
</evidence>
<comment type="catalytic activity">
    <reaction evidence="5">
        <text>[protein]-L-glutamate 5-O-methyl ester + H2O = L-glutamyl-[protein] + methanol + H(+)</text>
        <dbReference type="Rhea" id="RHEA:23236"/>
        <dbReference type="Rhea" id="RHEA-COMP:10208"/>
        <dbReference type="Rhea" id="RHEA-COMP:10311"/>
        <dbReference type="ChEBI" id="CHEBI:15377"/>
        <dbReference type="ChEBI" id="CHEBI:15378"/>
        <dbReference type="ChEBI" id="CHEBI:17790"/>
        <dbReference type="ChEBI" id="CHEBI:29973"/>
        <dbReference type="ChEBI" id="CHEBI:82795"/>
        <dbReference type="EC" id="3.1.1.61"/>
    </reaction>
</comment>
<dbReference type="OrthoDB" id="9793421at2"/>
<dbReference type="GO" id="GO:0008984">
    <property type="term" value="F:protein-glutamate methylesterase activity"/>
    <property type="evidence" value="ECO:0007669"/>
    <property type="project" value="UniProtKB-EC"/>
</dbReference>
<dbReference type="Pfam" id="PF00072">
    <property type="entry name" value="Response_reg"/>
    <property type="match status" value="1"/>
</dbReference>
<dbReference type="CDD" id="cd17541">
    <property type="entry name" value="REC_CheB-like"/>
    <property type="match status" value="1"/>
</dbReference>
<accession>A0A845AGF4</accession>
<feature type="modified residue" description="4-aspartylphosphate" evidence="7">
    <location>
        <position position="54"/>
    </location>
</feature>
<gene>
    <name evidence="10" type="ORF">GRI58_02220</name>
</gene>
<evidence type="ECO:0000256" key="6">
    <source>
        <dbReference type="PROSITE-ProRule" id="PRU00050"/>
    </source>
</evidence>
<proteinExistence type="predicted"/>
<dbReference type="RefSeq" id="WP_160751908.1">
    <property type="nucleotide sequence ID" value="NZ_WTYA01000001.1"/>
</dbReference>
<dbReference type="PROSITE" id="PS50110">
    <property type="entry name" value="RESPONSE_REGULATORY"/>
    <property type="match status" value="1"/>
</dbReference>
<dbReference type="InterPro" id="IPR011006">
    <property type="entry name" value="CheY-like_superfamily"/>
</dbReference>
<evidence type="ECO:0000256" key="2">
    <source>
        <dbReference type="ARBA" id="ARBA00022500"/>
    </source>
</evidence>
<dbReference type="InterPro" id="IPR001789">
    <property type="entry name" value="Sig_transdc_resp-reg_receiver"/>
</dbReference>
<dbReference type="SMART" id="SM00448">
    <property type="entry name" value="REC"/>
    <property type="match status" value="1"/>
</dbReference>
<feature type="domain" description="Response regulatory" evidence="8">
    <location>
        <begin position="3"/>
        <end position="120"/>
    </location>
</feature>
<evidence type="ECO:0000256" key="1">
    <source>
        <dbReference type="ARBA" id="ARBA00022490"/>
    </source>
</evidence>
<dbReference type="PROSITE" id="PS50122">
    <property type="entry name" value="CHEB"/>
    <property type="match status" value="1"/>
</dbReference>
<evidence type="ECO:0000256" key="5">
    <source>
        <dbReference type="ARBA" id="ARBA00048267"/>
    </source>
</evidence>
<comment type="caution">
    <text evidence="10">The sequence shown here is derived from an EMBL/GenBank/DDBJ whole genome shotgun (WGS) entry which is preliminary data.</text>
</comment>
<dbReference type="Gene3D" id="3.40.50.180">
    <property type="entry name" value="Methylesterase CheB, C-terminal domain"/>
    <property type="match status" value="1"/>
</dbReference>
<dbReference type="GO" id="GO:0005737">
    <property type="term" value="C:cytoplasm"/>
    <property type="evidence" value="ECO:0007669"/>
    <property type="project" value="InterPro"/>
</dbReference>
<dbReference type="AlphaFoldDB" id="A0A845AGF4"/>
<evidence type="ECO:0000256" key="4">
    <source>
        <dbReference type="ARBA" id="ARBA00039140"/>
    </source>
</evidence>
<dbReference type="SUPFAM" id="SSF52172">
    <property type="entry name" value="CheY-like"/>
    <property type="match status" value="1"/>
</dbReference>
<comment type="caution">
    <text evidence="6">Lacks conserved residue(s) required for the propagation of feature annotation.</text>
</comment>
<keyword evidence="2" id="KW-0145">Chemotaxis</keyword>
<dbReference type="PANTHER" id="PTHR42872:SF6">
    <property type="entry name" value="PROTEIN-GLUTAMATE METHYLESTERASE_PROTEIN-GLUTAMINE GLUTAMINASE"/>
    <property type="match status" value="1"/>
</dbReference>
<dbReference type="Proteomes" id="UP000439780">
    <property type="component" value="Unassembled WGS sequence"/>
</dbReference>
<dbReference type="GO" id="GO:0000156">
    <property type="term" value="F:phosphorelay response regulator activity"/>
    <property type="evidence" value="ECO:0007669"/>
    <property type="project" value="InterPro"/>
</dbReference>
<dbReference type="InterPro" id="IPR000673">
    <property type="entry name" value="Sig_transdc_resp-reg_Me-estase"/>
</dbReference>
<dbReference type="EC" id="3.1.1.61" evidence="4"/>
<dbReference type="SUPFAM" id="SSF52738">
    <property type="entry name" value="Methylesterase CheB, C-terminal domain"/>
    <property type="match status" value="1"/>
</dbReference>
<keyword evidence="7" id="KW-0597">Phosphoprotein</keyword>
<evidence type="ECO:0000256" key="7">
    <source>
        <dbReference type="PROSITE-ProRule" id="PRU00169"/>
    </source>
</evidence>
<dbReference type="PANTHER" id="PTHR42872">
    <property type="entry name" value="PROTEIN-GLUTAMATE METHYLESTERASE/PROTEIN-GLUTAMINE GLUTAMINASE"/>
    <property type="match status" value="1"/>
</dbReference>
<keyword evidence="1" id="KW-0963">Cytoplasm</keyword>
<dbReference type="GO" id="GO:0006935">
    <property type="term" value="P:chemotaxis"/>
    <property type="evidence" value="ECO:0007669"/>
    <property type="project" value="UniProtKB-KW"/>
</dbReference>
<feature type="domain" description="CheB-type methylesterase" evidence="9">
    <location>
        <begin position="146"/>
        <end position="255"/>
    </location>
</feature>